<keyword evidence="2 5" id="KW-0378">Hydrolase</keyword>
<dbReference type="SUPFAM" id="SSF55031">
    <property type="entry name" value="Bacterial exopeptidase dimerisation domain"/>
    <property type="match status" value="1"/>
</dbReference>
<dbReference type="OrthoDB" id="2985724at2"/>
<dbReference type="FunFam" id="3.30.70.360:FF:000014">
    <property type="entry name" value="N-acyl-L-amino acid amidohydrolase"/>
    <property type="match status" value="1"/>
</dbReference>
<sequence>MDIAQLVDTQLSSLVEQRRYLHQYPELSFQETETYQYILKHLQKLTHFHIREQVGGQGIVAEIKGNGGRTVAFRADFDALPIQDEKDVPYKSKVPGVMHACGHDGHTSILLSLLSILDEHHAELNGNVSMIFQFAEELAPGGAKPMIEDGALEDVDVIYGQHLWSPFNTHEIHCTTGPMMASPDMFEVTIIGKGGHGAKPHTSVDSIVAMAQFITSIQTLVSRTINPVDSAVVTIGKVAAGNAFNIISHEATCTGTVRTFDPAVKQQIKDGLEHELQGLALAKGITYKLDYTDGYPSVVNHSREYEIVKRAAERLNLPFAEAEPMMIGEDFSYYLQEKPGAFFLTGAGHADAKPHHHSLFDLDEDSLATGLKMFLAILMEEGILNVDSIS</sequence>
<dbReference type="Pfam" id="PF01546">
    <property type="entry name" value="Peptidase_M20"/>
    <property type="match status" value="1"/>
</dbReference>
<keyword evidence="3" id="KW-0479">Metal-binding</keyword>
<evidence type="ECO:0000313" key="5">
    <source>
        <dbReference type="EMBL" id="TDM13510.1"/>
    </source>
</evidence>
<reference evidence="5 6" key="1">
    <citation type="submission" date="2019-01" db="EMBL/GenBank/DDBJ databases">
        <title>Draft genome sequences of the type strains of six Macrococcus species.</title>
        <authorList>
            <person name="Mazhar S."/>
            <person name="Altermann E."/>
            <person name="Hill C."/>
            <person name="Mcauliffe O."/>
        </authorList>
    </citation>
    <scope>NUCLEOTIDE SEQUENCE [LARGE SCALE GENOMIC DNA]</scope>
    <source>
        <strain evidence="5 6">ATCC 51825</strain>
    </source>
</reference>
<keyword evidence="3" id="KW-0464">Manganese</keyword>
<dbReference type="PANTHER" id="PTHR11014">
    <property type="entry name" value="PEPTIDASE M20 FAMILY MEMBER"/>
    <property type="match status" value="1"/>
</dbReference>
<dbReference type="Pfam" id="PF07687">
    <property type="entry name" value="M20_dimer"/>
    <property type="match status" value="1"/>
</dbReference>
<evidence type="ECO:0000313" key="6">
    <source>
        <dbReference type="Proteomes" id="UP000294843"/>
    </source>
</evidence>
<comment type="similarity">
    <text evidence="1">Belongs to the peptidase M20 family.</text>
</comment>
<dbReference type="Proteomes" id="UP000294843">
    <property type="component" value="Unassembled WGS sequence"/>
</dbReference>
<evidence type="ECO:0000256" key="1">
    <source>
        <dbReference type="ARBA" id="ARBA00006153"/>
    </source>
</evidence>
<dbReference type="AlphaFoldDB" id="A0A4R6BYW3"/>
<dbReference type="InterPro" id="IPR036264">
    <property type="entry name" value="Bact_exopeptidase_dim_dom"/>
</dbReference>
<proteinExistence type="inferred from homology"/>
<evidence type="ECO:0000256" key="3">
    <source>
        <dbReference type="PIRSR" id="PIRSR005962-1"/>
    </source>
</evidence>
<dbReference type="InterPro" id="IPR017439">
    <property type="entry name" value="Amidohydrolase"/>
</dbReference>
<evidence type="ECO:0000256" key="2">
    <source>
        <dbReference type="ARBA" id="ARBA00022801"/>
    </source>
</evidence>
<protein>
    <submittedName>
        <fullName evidence="5">Amidohydrolase</fullName>
    </submittedName>
</protein>
<dbReference type="SUPFAM" id="SSF53187">
    <property type="entry name" value="Zn-dependent exopeptidases"/>
    <property type="match status" value="1"/>
</dbReference>
<gene>
    <name evidence="5" type="ORF">ERX55_08815</name>
</gene>
<feature type="binding site" evidence="3">
    <location>
        <position position="162"/>
    </location>
    <ligand>
        <name>Mn(2+)</name>
        <dbReference type="ChEBI" id="CHEBI:29035"/>
        <label>2</label>
    </ligand>
</feature>
<evidence type="ECO:0000259" key="4">
    <source>
        <dbReference type="Pfam" id="PF07687"/>
    </source>
</evidence>
<comment type="caution">
    <text evidence="5">The sequence shown here is derived from an EMBL/GenBank/DDBJ whole genome shotgun (WGS) entry which is preliminary data.</text>
</comment>
<dbReference type="NCBIfam" id="TIGR01891">
    <property type="entry name" value="amidohydrolases"/>
    <property type="match status" value="1"/>
</dbReference>
<dbReference type="RefSeq" id="WP_133452210.1">
    <property type="nucleotide sequence ID" value="NZ_SCWF01000010.1"/>
</dbReference>
<dbReference type="Gene3D" id="3.40.630.10">
    <property type="entry name" value="Zn peptidases"/>
    <property type="match status" value="1"/>
</dbReference>
<dbReference type="InterPro" id="IPR002933">
    <property type="entry name" value="Peptidase_M20"/>
</dbReference>
<dbReference type="PIRSF" id="PIRSF005962">
    <property type="entry name" value="Pept_M20D_amidohydro"/>
    <property type="match status" value="1"/>
</dbReference>
<keyword evidence="6" id="KW-1185">Reference proteome</keyword>
<feature type="binding site" evidence="3">
    <location>
        <position position="101"/>
    </location>
    <ligand>
        <name>Mn(2+)</name>
        <dbReference type="ChEBI" id="CHEBI:29035"/>
        <label>2</label>
    </ligand>
</feature>
<organism evidence="5 6">
    <name type="scientific">Macrococcus bovicus</name>
    <dbReference type="NCBI Taxonomy" id="69968"/>
    <lineage>
        <taxon>Bacteria</taxon>
        <taxon>Bacillati</taxon>
        <taxon>Bacillota</taxon>
        <taxon>Bacilli</taxon>
        <taxon>Bacillales</taxon>
        <taxon>Staphylococcaceae</taxon>
        <taxon>Macrococcus</taxon>
    </lineage>
</organism>
<feature type="binding site" evidence="3">
    <location>
        <position position="356"/>
    </location>
    <ligand>
        <name>Mn(2+)</name>
        <dbReference type="ChEBI" id="CHEBI:29035"/>
        <label>2</label>
    </ligand>
</feature>
<dbReference type="PANTHER" id="PTHR11014:SF63">
    <property type="entry name" value="METALLOPEPTIDASE, PUTATIVE (AFU_ORTHOLOGUE AFUA_6G09600)-RELATED"/>
    <property type="match status" value="1"/>
</dbReference>
<dbReference type="Gene3D" id="3.30.70.360">
    <property type="match status" value="1"/>
</dbReference>
<dbReference type="EMBL" id="SCWF01000010">
    <property type="protein sequence ID" value="TDM13510.1"/>
    <property type="molecule type" value="Genomic_DNA"/>
</dbReference>
<feature type="domain" description="Peptidase M20 dimerisation" evidence="4">
    <location>
        <begin position="186"/>
        <end position="276"/>
    </location>
</feature>
<dbReference type="GO" id="GO:0016787">
    <property type="term" value="F:hydrolase activity"/>
    <property type="evidence" value="ECO:0007669"/>
    <property type="project" value="UniProtKB-KW"/>
</dbReference>
<name>A0A4R6BYW3_9STAP</name>
<feature type="binding site" evidence="3">
    <location>
        <position position="137"/>
    </location>
    <ligand>
        <name>Mn(2+)</name>
        <dbReference type="ChEBI" id="CHEBI:29035"/>
        <label>2</label>
    </ligand>
</feature>
<comment type="cofactor">
    <cofactor evidence="3">
        <name>Mn(2+)</name>
        <dbReference type="ChEBI" id="CHEBI:29035"/>
    </cofactor>
    <text evidence="3">The Mn(2+) ion enhances activity.</text>
</comment>
<dbReference type="GO" id="GO:0046872">
    <property type="term" value="F:metal ion binding"/>
    <property type="evidence" value="ECO:0007669"/>
    <property type="project" value="UniProtKB-KW"/>
</dbReference>
<feature type="binding site" evidence="3">
    <location>
        <position position="103"/>
    </location>
    <ligand>
        <name>Mn(2+)</name>
        <dbReference type="ChEBI" id="CHEBI:29035"/>
        <label>2</label>
    </ligand>
</feature>
<dbReference type="InterPro" id="IPR011650">
    <property type="entry name" value="Peptidase_M20_dimer"/>
</dbReference>
<accession>A0A4R6BYW3</accession>